<evidence type="ECO:0000313" key="2">
    <source>
        <dbReference type="EMBL" id="PYH48772.1"/>
    </source>
</evidence>
<organism evidence="2 3">
    <name type="scientific">Aspergillus saccharolyticus JOP 1030-1</name>
    <dbReference type="NCBI Taxonomy" id="1450539"/>
    <lineage>
        <taxon>Eukaryota</taxon>
        <taxon>Fungi</taxon>
        <taxon>Dikarya</taxon>
        <taxon>Ascomycota</taxon>
        <taxon>Pezizomycotina</taxon>
        <taxon>Eurotiomycetes</taxon>
        <taxon>Eurotiomycetidae</taxon>
        <taxon>Eurotiales</taxon>
        <taxon>Aspergillaceae</taxon>
        <taxon>Aspergillus</taxon>
        <taxon>Aspergillus subgen. Circumdati</taxon>
    </lineage>
</organism>
<name>A0A319AQW4_9EURO</name>
<dbReference type="AlphaFoldDB" id="A0A319AQW4"/>
<dbReference type="GeneID" id="37079909"/>
<dbReference type="RefSeq" id="XP_025434754.1">
    <property type="nucleotide sequence ID" value="XM_025578680.1"/>
</dbReference>
<protein>
    <submittedName>
        <fullName evidence="2">Uncharacterized protein</fullName>
    </submittedName>
</protein>
<proteinExistence type="predicted"/>
<accession>A0A319AQW4</accession>
<feature type="compositionally biased region" description="Low complexity" evidence="1">
    <location>
        <begin position="151"/>
        <end position="173"/>
    </location>
</feature>
<sequence length="334" mass="37471">MPLAPVITSPSSLYDSPHHHYSYSPTLLTTTISLLLFSYSHLSIHNYTSTIFMKDIDDPHIQALDKLTQYYLGRNKFAHFGLSLYEKNPTSLGSIHFNKGKLFFFLLLKRHRLLNCPPSSQLPYHLSPNAAGTPSSAAEDIVSQRGPLLPPASSADSSRSTTTQSATTRPVTAQPATIQPAASTPAPPKLETESMKRSMSESVDVEEARADERRKSNGNKVHAEMKVKLHKTGYRIPDNLFDPEKDEKEQEKQANEQEALRSAQRLRRAELVIEVEQARDEVLVRYAERTVDHEALETAKESLQKAETKFHASVEALQLAEQKLDSVLELYHNV</sequence>
<feature type="region of interest" description="Disordered" evidence="1">
    <location>
        <begin position="127"/>
        <end position="229"/>
    </location>
</feature>
<dbReference type="EMBL" id="KZ821220">
    <property type="protein sequence ID" value="PYH48772.1"/>
    <property type="molecule type" value="Genomic_DNA"/>
</dbReference>
<reference evidence="2 3" key="1">
    <citation type="submission" date="2016-12" db="EMBL/GenBank/DDBJ databases">
        <title>The genomes of Aspergillus section Nigri reveals drivers in fungal speciation.</title>
        <authorList>
            <consortium name="DOE Joint Genome Institute"/>
            <person name="Vesth T.C."/>
            <person name="Nybo J."/>
            <person name="Theobald S."/>
            <person name="Brandl J."/>
            <person name="Frisvad J.C."/>
            <person name="Nielsen K.F."/>
            <person name="Lyhne E.K."/>
            <person name="Kogle M.E."/>
            <person name="Kuo A."/>
            <person name="Riley R."/>
            <person name="Clum A."/>
            <person name="Nolan M."/>
            <person name="Lipzen A."/>
            <person name="Salamov A."/>
            <person name="Henrissat B."/>
            <person name="Wiebenga A."/>
            <person name="De Vries R.P."/>
            <person name="Grigoriev I.V."/>
            <person name="Mortensen U.H."/>
            <person name="Andersen M.R."/>
            <person name="Baker S.E."/>
        </authorList>
    </citation>
    <scope>NUCLEOTIDE SEQUENCE [LARGE SCALE GENOMIC DNA]</scope>
    <source>
        <strain evidence="2 3">JOP 1030-1</strain>
    </source>
</reference>
<feature type="compositionally biased region" description="Basic and acidic residues" evidence="1">
    <location>
        <begin position="206"/>
        <end position="227"/>
    </location>
</feature>
<dbReference type="Proteomes" id="UP000248349">
    <property type="component" value="Unassembled WGS sequence"/>
</dbReference>
<evidence type="ECO:0000256" key="1">
    <source>
        <dbReference type="SAM" id="MobiDB-lite"/>
    </source>
</evidence>
<feature type="compositionally biased region" description="Basic and acidic residues" evidence="1">
    <location>
        <begin position="190"/>
        <end position="199"/>
    </location>
</feature>
<keyword evidence="3" id="KW-1185">Reference proteome</keyword>
<evidence type="ECO:0000313" key="3">
    <source>
        <dbReference type="Proteomes" id="UP000248349"/>
    </source>
</evidence>
<gene>
    <name evidence="2" type="ORF">BP01DRAFT_403347</name>
</gene>